<sequence length="185" mass="21299">MNPGVFFTLLFVLSASLLIDCRHVTLAKPSTNLVNDNKQQTGRQTAEDRYDHEAAQEGLDSSELFDGLTLASYGDRSYAPAPKLENRQRQRVFNDFGPYMGKFIYRLIVRRALIKPMVTGMKKLIPGSMYQYYNNIMLSNRVFQMMEPLSPAISSYTYGKFEQGVFWSLKRAGTFVMDNFIEFER</sequence>
<feature type="signal peptide" evidence="1">
    <location>
        <begin position="1"/>
        <end position="27"/>
    </location>
</feature>
<organism evidence="2">
    <name type="scientific">Daphnia magna</name>
    <dbReference type="NCBI Taxonomy" id="35525"/>
    <lineage>
        <taxon>Eukaryota</taxon>
        <taxon>Metazoa</taxon>
        <taxon>Ecdysozoa</taxon>
        <taxon>Arthropoda</taxon>
        <taxon>Crustacea</taxon>
        <taxon>Branchiopoda</taxon>
        <taxon>Diplostraca</taxon>
        <taxon>Cladocera</taxon>
        <taxon>Anomopoda</taxon>
        <taxon>Daphniidae</taxon>
        <taxon>Daphnia</taxon>
    </lineage>
</organism>
<name>A0A0P6ENX4_9CRUS</name>
<accession>A0A0P6ENX4</accession>
<dbReference type="EMBL" id="LRGB01001253">
    <property type="protein sequence ID" value="KZS13182.1"/>
    <property type="molecule type" value="Genomic_DNA"/>
</dbReference>
<proteinExistence type="predicted"/>
<feature type="chain" id="PRO_5007982413" evidence="1">
    <location>
        <begin position="28"/>
        <end position="185"/>
    </location>
</feature>
<evidence type="ECO:0000313" key="2">
    <source>
        <dbReference type="EMBL" id="JAN34808.1"/>
    </source>
</evidence>
<evidence type="ECO:0000313" key="3">
    <source>
        <dbReference type="EMBL" id="KZS13182.1"/>
    </source>
</evidence>
<evidence type="ECO:0000313" key="4">
    <source>
        <dbReference type="Proteomes" id="UP000076858"/>
    </source>
</evidence>
<dbReference type="AlphaFoldDB" id="A0A0P6ENX4"/>
<evidence type="ECO:0000256" key="1">
    <source>
        <dbReference type="SAM" id="SignalP"/>
    </source>
</evidence>
<gene>
    <name evidence="3" type="ORF">APZ42_021653</name>
</gene>
<keyword evidence="1" id="KW-0732">Signal</keyword>
<dbReference type="OrthoDB" id="6344500at2759"/>
<reference evidence="3 4" key="2">
    <citation type="submission" date="2016-03" db="EMBL/GenBank/DDBJ databases">
        <title>EvidentialGene: Evidence-directed Construction of Genes on Genomes.</title>
        <authorList>
            <person name="Gilbert D.G."/>
            <person name="Choi J.-H."/>
            <person name="Mockaitis K."/>
            <person name="Colbourne J."/>
            <person name="Pfrender M."/>
        </authorList>
    </citation>
    <scope>NUCLEOTIDE SEQUENCE [LARGE SCALE GENOMIC DNA]</scope>
    <source>
        <strain evidence="3 4">Xinb3</strain>
        <tissue evidence="3">Complete organism</tissue>
    </source>
</reference>
<reference evidence="2" key="1">
    <citation type="submission" date="2015-10" db="EMBL/GenBank/DDBJ databases">
        <title>EvidentialGene: Evidence-directed Construction of Complete mRNA Transcriptomes without Genomes.</title>
        <authorList>
            <person name="Gilbert D.G."/>
        </authorList>
    </citation>
    <scope>NUCLEOTIDE SEQUENCE</scope>
</reference>
<dbReference type="Proteomes" id="UP000076858">
    <property type="component" value="Unassembled WGS sequence"/>
</dbReference>
<keyword evidence="4" id="KW-1185">Reference proteome</keyword>
<dbReference type="EMBL" id="GDIQ01059929">
    <property type="protein sequence ID" value="JAN34808.1"/>
    <property type="molecule type" value="Transcribed_RNA"/>
</dbReference>
<protein>
    <submittedName>
        <fullName evidence="2">Uncharacterized protein</fullName>
    </submittedName>
</protein>